<comment type="function">
    <text evidence="6">Phosphorylates Ins(1,3,4,5,6)P5 at position 2 to form Ins(1,2,3,4,5,6)P6 (InsP6 or phytate).</text>
</comment>
<dbReference type="PANTHER" id="PTHR14456">
    <property type="entry name" value="INOSITOL POLYPHOSPHATE KINASE 1"/>
    <property type="match status" value="1"/>
</dbReference>
<evidence type="ECO:0000256" key="3">
    <source>
        <dbReference type="ARBA" id="ARBA00022741"/>
    </source>
</evidence>
<sequence length="140" mass="15791">MAWNFLLSKDNGFWFSYYISILFLTLRNSFIAGKVDVDKSKAPREVAESLTLVENHLVAMVARDCSLIIAFQRAKNDCPEWVPTVGGRCPCLPRTIINITVVDLDPKNLTNLAERSEMERSVVAQYLRAMGSQIPETPEL</sequence>
<keyword evidence="7" id="KW-1133">Transmembrane helix</keyword>
<dbReference type="PANTHER" id="PTHR14456:SF2">
    <property type="entry name" value="INOSITOL-PENTAKISPHOSPHATE 2-KINASE"/>
    <property type="match status" value="1"/>
</dbReference>
<evidence type="ECO:0000256" key="1">
    <source>
        <dbReference type="ARBA" id="ARBA00012023"/>
    </source>
</evidence>
<organism evidence="8">
    <name type="scientific">Schistocephalus solidus</name>
    <name type="common">Tapeworm</name>
    <dbReference type="NCBI Taxonomy" id="70667"/>
    <lineage>
        <taxon>Eukaryota</taxon>
        <taxon>Metazoa</taxon>
        <taxon>Spiralia</taxon>
        <taxon>Lophotrochozoa</taxon>
        <taxon>Platyhelminthes</taxon>
        <taxon>Cestoda</taxon>
        <taxon>Eucestoda</taxon>
        <taxon>Diphyllobothriidea</taxon>
        <taxon>Diphyllobothriidae</taxon>
        <taxon>Schistocephalus</taxon>
    </lineage>
</organism>
<evidence type="ECO:0000256" key="5">
    <source>
        <dbReference type="ARBA" id="ARBA00022840"/>
    </source>
</evidence>
<comment type="catalytic activity">
    <reaction evidence="6">
        <text>1D-myo-inositol 1,3,4,5,6-pentakisphosphate + ATP = 1D-myo-inositol hexakisphosphate + ADP + H(+)</text>
        <dbReference type="Rhea" id="RHEA:20313"/>
        <dbReference type="ChEBI" id="CHEBI:15378"/>
        <dbReference type="ChEBI" id="CHEBI:30616"/>
        <dbReference type="ChEBI" id="CHEBI:57733"/>
        <dbReference type="ChEBI" id="CHEBI:58130"/>
        <dbReference type="ChEBI" id="CHEBI:456216"/>
        <dbReference type="EC" id="2.7.1.158"/>
    </reaction>
</comment>
<dbReference type="Pfam" id="PF06090">
    <property type="entry name" value="Ins_P5_2-kin"/>
    <property type="match status" value="1"/>
</dbReference>
<accession>A0A0X3PAU5</accession>
<evidence type="ECO:0000256" key="7">
    <source>
        <dbReference type="SAM" id="Phobius"/>
    </source>
</evidence>
<protein>
    <recommendedName>
        <fullName evidence="1 6">Inositol-pentakisphosphate 2-kinase</fullName>
        <ecNumber evidence="1 6">2.7.1.158</ecNumber>
    </recommendedName>
</protein>
<dbReference type="EC" id="2.7.1.158" evidence="1 6"/>
<dbReference type="GO" id="GO:0005524">
    <property type="term" value="F:ATP binding"/>
    <property type="evidence" value="ECO:0007669"/>
    <property type="project" value="UniProtKB-KW"/>
</dbReference>
<keyword evidence="7" id="KW-0472">Membrane</keyword>
<proteinExistence type="predicted"/>
<evidence type="ECO:0000256" key="6">
    <source>
        <dbReference type="RuleBase" id="RU364126"/>
    </source>
</evidence>
<keyword evidence="3 6" id="KW-0547">Nucleotide-binding</keyword>
<gene>
    <name evidence="8" type="ORF">TR117182</name>
</gene>
<dbReference type="InterPro" id="IPR009286">
    <property type="entry name" value="Ins_P5_2-kin"/>
</dbReference>
<evidence type="ECO:0000256" key="4">
    <source>
        <dbReference type="ARBA" id="ARBA00022777"/>
    </source>
</evidence>
<reference evidence="8" key="1">
    <citation type="submission" date="2016-01" db="EMBL/GenBank/DDBJ databases">
        <title>Reference transcriptome for the parasite Schistocephalus solidus: insights into the molecular evolution of parasitism.</title>
        <authorList>
            <person name="Hebert F.O."/>
            <person name="Grambauer S."/>
            <person name="Barber I."/>
            <person name="Landry C.R."/>
            <person name="Aubin-Horth N."/>
        </authorList>
    </citation>
    <scope>NUCLEOTIDE SEQUENCE</scope>
</reference>
<dbReference type="GO" id="GO:0035299">
    <property type="term" value="F:inositol-1,3,4,5,6-pentakisphosphate 2-kinase activity"/>
    <property type="evidence" value="ECO:0007669"/>
    <property type="project" value="UniProtKB-EC"/>
</dbReference>
<comment type="domain">
    <text evidence="6">The EXKPK motif is conserved in inositol-pentakisphosphate 2-kinases of both family 1 and 2.</text>
</comment>
<dbReference type="GO" id="GO:0032958">
    <property type="term" value="P:inositol phosphate biosynthetic process"/>
    <property type="evidence" value="ECO:0007669"/>
    <property type="project" value="TreeGrafter"/>
</dbReference>
<dbReference type="GO" id="GO:0005634">
    <property type="term" value="C:nucleus"/>
    <property type="evidence" value="ECO:0007669"/>
    <property type="project" value="TreeGrafter"/>
</dbReference>
<feature type="transmembrane region" description="Helical" evidence="7">
    <location>
        <begin position="12"/>
        <end position="31"/>
    </location>
</feature>
<dbReference type="AlphaFoldDB" id="A0A0X3PAU5"/>
<keyword evidence="2 6" id="KW-0808">Transferase</keyword>
<dbReference type="EMBL" id="GEEE01014795">
    <property type="protein sequence ID" value="JAP48430.1"/>
    <property type="molecule type" value="Transcribed_RNA"/>
</dbReference>
<keyword evidence="5 6" id="KW-0067">ATP-binding</keyword>
<keyword evidence="4 6" id="KW-0418">Kinase</keyword>
<evidence type="ECO:0000256" key="2">
    <source>
        <dbReference type="ARBA" id="ARBA00022679"/>
    </source>
</evidence>
<evidence type="ECO:0000313" key="8">
    <source>
        <dbReference type="EMBL" id="JAP48430.1"/>
    </source>
</evidence>
<keyword evidence="7" id="KW-0812">Transmembrane</keyword>
<name>A0A0X3PAU5_SCHSO</name>